<dbReference type="PANTHER" id="PTHR43570">
    <property type="entry name" value="ALDEHYDE DEHYDROGENASE"/>
    <property type="match status" value="1"/>
</dbReference>
<evidence type="ECO:0000256" key="3">
    <source>
        <dbReference type="PIRNR" id="PIRNR036492"/>
    </source>
</evidence>
<evidence type="ECO:0000256" key="2">
    <source>
        <dbReference type="ARBA" id="ARBA00023002"/>
    </source>
</evidence>
<dbReference type="Gene3D" id="3.40.309.10">
    <property type="entry name" value="Aldehyde Dehydrogenase, Chain A, domain 2"/>
    <property type="match status" value="1"/>
</dbReference>
<proteinExistence type="inferred from homology"/>
<dbReference type="RefSeq" id="WP_175186866.1">
    <property type="nucleotide sequence ID" value="NZ_JABVZQ010000002.1"/>
</dbReference>
<keyword evidence="2 3" id="KW-0560">Oxidoreductase</keyword>
<dbReference type="InterPro" id="IPR015590">
    <property type="entry name" value="Aldehyde_DH_dom"/>
</dbReference>
<evidence type="ECO:0000256" key="1">
    <source>
        <dbReference type="ARBA" id="ARBA00009986"/>
    </source>
</evidence>
<feature type="active site" evidence="4">
    <location>
        <position position="210"/>
    </location>
</feature>
<keyword evidence="8" id="KW-1185">Reference proteome</keyword>
<evidence type="ECO:0000313" key="8">
    <source>
        <dbReference type="Proteomes" id="UP000619838"/>
    </source>
</evidence>
<comment type="similarity">
    <text evidence="1 3 5">Belongs to the aldehyde dehydrogenase family.</text>
</comment>
<dbReference type="InterPro" id="IPR012394">
    <property type="entry name" value="Aldehyde_DH_NAD(P)"/>
</dbReference>
<dbReference type="PROSITE" id="PS00687">
    <property type="entry name" value="ALDEHYDE_DEHYDR_GLU"/>
    <property type="match status" value="1"/>
</dbReference>
<reference evidence="7 8" key="1">
    <citation type="journal article" date="2020" name="Microorganisms">
        <title>Simultaneous Genome Sequencing of Prosthecochloris ethylica and Desulfuromonas acetoxidans within a Syntrophic Mixture Reveals Unique Pili and Protein Interactions.</title>
        <authorList>
            <person name="Kyndt J.A."/>
            <person name="Van Beeumen J.J."/>
            <person name="Meyer T.E."/>
        </authorList>
    </citation>
    <scope>NUCLEOTIDE SEQUENCE [LARGE SCALE GENOMIC DNA]</scope>
    <source>
        <strain evidence="7 8">N3</strain>
    </source>
</reference>
<dbReference type="Pfam" id="PF00171">
    <property type="entry name" value="Aldedh"/>
    <property type="match status" value="1"/>
</dbReference>
<protein>
    <recommendedName>
        <fullName evidence="3">Aldehyde dehydrogenase</fullName>
    </recommendedName>
</protein>
<dbReference type="InterPro" id="IPR016163">
    <property type="entry name" value="Ald_DH_C"/>
</dbReference>
<evidence type="ECO:0000259" key="6">
    <source>
        <dbReference type="Pfam" id="PF00171"/>
    </source>
</evidence>
<feature type="domain" description="Aldehyde dehydrogenase" evidence="6">
    <location>
        <begin position="26"/>
        <end position="424"/>
    </location>
</feature>
<name>A0ABR9XP87_9CHLB</name>
<evidence type="ECO:0000313" key="7">
    <source>
        <dbReference type="EMBL" id="MBF0635648.1"/>
    </source>
</evidence>
<dbReference type="PANTHER" id="PTHR43570:SF16">
    <property type="entry name" value="ALDEHYDE DEHYDROGENASE TYPE III, ISOFORM Q"/>
    <property type="match status" value="1"/>
</dbReference>
<accession>A0ABR9XP87</accession>
<dbReference type="InterPro" id="IPR016162">
    <property type="entry name" value="Ald_DH_N"/>
</dbReference>
<evidence type="ECO:0000256" key="5">
    <source>
        <dbReference type="RuleBase" id="RU003345"/>
    </source>
</evidence>
<organism evidence="7 8">
    <name type="scientific">Prosthecochloris ethylica</name>
    <dbReference type="NCBI Taxonomy" id="2743976"/>
    <lineage>
        <taxon>Bacteria</taxon>
        <taxon>Pseudomonadati</taxon>
        <taxon>Chlorobiota</taxon>
        <taxon>Chlorobiia</taxon>
        <taxon>Chlorobiales</taxon>
        <taxon>Chlorobiaceae</taxon>
        <taxon>Prosthecochloris</taxon>
    </lineage>
</organism>
<dbReference type="Proteomes" id="UP000619838">
    <property type="component" value="Unassembled WGS sequence"/>
</dbReference>
<dbReference type="InterPro" id="IPR016161">
    <property type="entry name" value="Ald_DH/histidinol_DH"/>
</dbReference>
<sequence length="456" mass="51023">MKRIDAPVEELRLVFQGGRTRGYGWRRTQLSGLKRFLEEHEERILSAVADDFGKPRMETWLTEIYYLRTDIAFMLRHLRRWMRPVRVRTPMLYHPARSFFTCEPHGVVLVMSAWNYPLQLALAPLAAAIAAGNCVVLKPSEQAPATARVIADVLPQYVDHEAVRVVQGDAGTSRELLAERFDHIFFTGSERIGREVAAAAARHLTPVTLELGGKSPCIVDRRTDIGVAARRIAWAKFINAGQTCISPDYVLVDEAVESELLDALCSAVQRMYGSGEPYARLISRRHTERLQRLMAGTRIVCGGRCELEECFIEPTVLTGVTGESAVMQEEIFGPLLPVLSYRTLDDAVHEAGSHGTPLALYIFSSSRSVQRSLMERIPSGGVGVNDLLFQAAVPGLPFGGRRESGMGRYHGKAGFETFSVTRSVHIKALYPENQLRYPPLSPSRFRWLQRLLKLFS</sequence>
<dbReference type="SUPFAM" id="SSF53720">
    <property type="entry name" value="ALDH-like"/>
    <property type="match status" value="1"/>
</dbReference>
<evidence type="ECO:0000256" key="4">
    <source>
        <dbReference type="PROSITE-ProRule" id="PRU10007"/>
    </source>
</evidence>
<dbReference type="EMBL" id="JADGII010000001">
    <property type="protein sequence ID" value="MBF0635648.1"/>
    <property type="molecule type" value="Genomic_DNA"/>
</dbReference>
<dbReference type="PIRSF" id="PIRSF036492">
    <property type="entry name" value="ALDH"/>
    <property type="match status" value="1"/>
</dbReference>
<comment type="caution">
    <text evidence="7">The sequence shown here is derived from an EMBL/GenBank/DDBJ whole genome shotgun (WGS) entry which is preliminary data.</text>
</comment>
<dbReference type="InterPro" id="IPR029510">
    <property type="entry name" value="Ald_DH_CS_GLU"/>
</dbReference>
<dbReference type="CDD" id="cd07087">
    <property type="entry name" value="ALDH_F3-13-14_CALDH-like"/>
    <property type="match status" value="1"/>
</dbReference>
<dbReference type="Gene3D" id="3.40.605.10">
    <property type="entry name" value="Aldehyde Dehydrogenase, Chain A, domain 1"/>
    <property type="match status" value="1"/>
</dbReference>
<gene>
    <name evidence="7" type="ORF">INT08_00440</name>
</gene>